<proteinExistence type="predicted"/>
<dbReference type="EMBL" id="LSFI01000033">
    <property type="protein sequence ID" value="OAG27314.1"/>
    <property type="molecule type" value="Genomic_DNA"/>
</dbReference>
<sequence length="105" mass="12156">MTGKDVIANHVPLLVIANHEVAKQSLREAKQSPWRYNLMFLKFQKVFLSAVEFVQLEETNLESGDPVDIRRVMYTTNIIESVNSKFWKAKTGRRGSRAGLRYMVR</sequence>
<organism evidence="1 2">
    <name type="scientific">Thermodesulfatator autotrophicus</name>
    <dbReference type="NCBI Taxonomy" id="1795632"/>
    <lineage>
        <taxon>Bacteria</taxon>
        <taxon>Pseudomonadati</taxon>
        <taxon>Thermodesulfobacteriota</taxon>
        <taxon>Thermodesulfobacteria</taxon>
        <taxon>Thermodesulfobacteriales</taxon>
        <taxon>Thermodesulfatatoraceae</taxon>
        <taxon>Thermodesulfatator</taxon>
    </lineage>
</organism>
<protein>
    <submittedName>
        <fullName evidence="1">Uncharacterized protein</fullName>
    </submittedName>
</protein>
<evidence type="ECO:0000313" key="1">
    <source>
        <dbReference type="EMBL" id="OAG27314.1"/>
    </source>
</evidence>
<accession>A0A177E5V1</accession>
<dbReference type="STRING" id="1795632.TH606_07530"/>
<reference evidence="1 2" key="1">
    <citation type="submission" date="2016-02" db="EMBL/GenBank/DDBJ databases">
        <title>Draft genome sequence of Thermodesulfatator sp. S606.</title>
        <authorList>
            <person name="Lai Q."/>
            <person name="Cao J."/>
            <person name="Dupont S."/>
            <person name="Shao Z."/>
            <person name="Jebbar M."/>
            <person name="Alain K."/>
        </authorList>
    </citation>
    <scope>NUCLEOTIDE SEQUENCE [LARGE SCALE GENOMIC DNA]</scope>
    <source>
        <strain evidence="1 2">S606</strain>
    </source>
</reference>
<gene>
    <name evidence="1" type="ORF">TH606_07530</name>
</gene>
<dbReference type="Proteomes" id="UP000076964">
    <property type="component" value="Unassembled WGS sequence"/>
</dbReference>
<keyword evidence="2" id="KW-1185">Reference proteome</keyword>
<evidence type="ECO:0000313" key="2">
    <source>
        <dbReference type="Proteomes" id="UP000076964"/>
    </source>
</evidence>
<dbReference type="AlphaFoldDB" id="A0A177E5V1"/>
<name>A0A177E5V1_9BACT</name>
<comment type="caution">
    <text evidence="1">The sequence shown here is derived from an EMBL/GenBank/DDBJ whole genome shotgun (WGS) entry which is preliminary data.</text>
</comment>